<dbReference type="GO" id="GO:0006508">
    <property type="term" value="P:proteolysis"/>
    <property type="evidence" value="ECO:0007669"/>
    <property type="project" value="UniProtKB-KW"/>
</dbReference>
<dbReference type="InterPro" id="IPR001254">
    <property type="entry name" value="Trypsin_dom"/>
</dbReference>
<comment type="caution">
    <text evidence="4">The sequence shown here is derived from an EMBL/GenBank/DDBJ whole genome shotgun (WGS) entry which is preliminary data.</text>
</comment>
<sequence length="206" mass="23147">MCFCRGSDRILVTYGGINLNESQKAYVKALTRHPDYEPVELLNDVAVFSLMEDLEFSRFVKPICLPDSSLSPRKLVNSYAVVAGYGALYDIDALQRKGLNASQADTRVLMRTSLRILDDRICYKRYYDKKTGSSHFHPGYQMCTYEKDTDTCVGDSGGALTVRLGGRFYQVGIVSGGRECASYYPGVYANVFNYIDWIVKAVEFLS</sequence>
<dbReference type="AlphaFoldDB" id="A0A1V9XTM8"/>
<dbReference type="PROSITE" id="PS50240">
    <property type="entry name" value="TRYPSIN_DOM"/>
    <property type="match status" value="1"/>
</dbReference>
<proteinExistence type="inferred from homology"/>
<reference evidence="4 5" key="1">
    <citation type="journal article" date="2017" name="Gigascience">
        <title>Draft genome of the honey bee ectoparasitic mite, Tropilaelaps mercedesae, is shaped by the parasitic life history.</title>
        <authorList>
            <person name="Dong X."/>
            <person name="Armstrong S.D."/>
            <person name="Xia D."/>
            <person name="Makepeace B.L."/>
            <person name="Darby A.C."/>
            <person name="Kadowaki T."/>
        </authorList>
    </citation>
    <scope>NUCLEOTIDE SEQUENCE [LARGE SCALE GENOMIC DNA]</scope>
    <source>
        <strain evidence="4">Wuxi-XJTLU</strain>
    </source>
</reference>
<accession>A0A1V9XTM8</accession>
<dbReference type="SMART" id="SM00020">
    <property type="entry name" value="Tryp_SPc"/>
    <property type="match status" value="1"/>
</dbReference>
<dbReference type="Gene3D" id="2.40.10.10">
    <property type="entry name" value="Trypsin-like serine proteases"/>
    <property type="match status" value="1"/>
</dbReference>
<dbReference type="InterPro" id="IPR033116">
    <property type="entry name" value="TRYPSIN_SER"/>
</dbReference>
<dbReference type="PANTHER" id="PTHR24256">
    <property type="entry name" value="TRYPTASE-RELATED"/>
    <property type="match status" value="1"/>
</dbReference>
<dbReference type="GO" id="GO:0004252">
    <property type="term" value="F:serine-type endopeptidase activity"/>
    <property type="evidence" value="ECO:0007669"/>
    <property type="project" value="InterPro"/>
</dbReference>
<dbReference type="InterPro" id="IPR009003">
    <property type="entry name" value="Peptidase_S1_PA"/>
</dbReference>
<keyword evidence="5" id="KW-1185">Reference proteome</keyword>
<dbReference type="OrthoDB" id="6515242at2759"/>
<evidence type="ECO:0000256" key="1">
    <source>
        <dbReference type="ARBA" id="ARBA00023157"/>
    </source>
</evidence>
<evidence type="ECO:0000259" key="3">
    <source>
        <dbReference type="PROSITE" id="PS50240"/>
    </source>
</evidence>
<dbReference type="CDD" id="cd00190">
    <property type="entry name" value="Tryp_SPc"/>
    <property type="match status" value="1"/>
</dbReference>
<protein>
    <submittedName>
        <fullName evidence="4">Brain-specific serine protease 4-like</fullName>
    </submittedName>
</protein>
<dbReference type="InParanoid" id="A0A1V9XTM8"/>
<feature type="domain" description="Peptidase S1" evidence="3">
    <location>
        <begin position="1"/>
        <end position="203"/>
    </location>
</feature>
<dbReference type="InterPro" id="IPR043504">
    <property type="entry name" value="Peptidase_S1_PA_chymotrypsin"/>
</dbReference>
<keyword evidence="4" id="KW-0645">Protease</keyword>
<evidence type="ECO:0000256" key="2">
    <source>
        <dbReference type="ARBA" id="ARBA00024195"/>
    </source>
</evidence>
<dbReference type="STRING" id="418985.A0A1V9XTM8"/>
<keyword evidence="1" id="KW-1015">Disulfide bond</keyword>
<dbReference type="Pfam" id="PF00089">
    <property type="entry name" value="Trypsin"/>
    <property type="match status" value="1"/>
</dbReference>
<name>A0A1V9XTM8_9ACAR</name>
<dbReference type="Proteomes" id="UP000192247">
    <property type="component" value="Unassembled WGS sequence"/>
</dbReference>
<dbReference type="EMBL" id="MNPL01004473">
    <property type="protein sequence ID" value="OQR76718.1"/>
    <property type="molecule type" value="Genomic_DNA"/>
</dbReference>
<dbReference type="SUPFAM" id="SSF50494">
    <property type="entry name" value="Trypsin-like serine proteases"/>
    <property type="match status" value="1"/>
</dbReference>
<comment type="similarity">
    <text evidence="2">Belongs to the peptidase S1 family. CLIP subfamily.</text>
</comment>
<evidence type="ECO:0000313" key="4">
    <source>
        <dbReference type="EMBL" id="OQR76718.1"/>
    </source>
</evidence>
<organism evidence="4 5">
    <name type="scientific">Tropilaelaps mercedesae</name>
    <dbReference type="NCBI Taxonomy" id="418985"/>
    <lineage>
        <taxon>Eukaryota</taxon>
        <taxon>Metazoa</taxon>
        <taxon>Ecdysozoa</taxon>
        <taxon>Arthropoda</taxon>
        <taxon>Chelicerata</taxon>
        <taxon>Arachnida</taxon>
        <taxon>Acari</taxon>
        <taxon>Parasitiformes</taxon>
        <taxon>Mesostigmata</taxon>
        <taxon>Gamasina</taxon>
        <taxon>Dermanyssoidea</taxon>
        <taxon>Laelapidae</taxon>
        <taxon>Tropilaelaps</taxon>
    </lineage>
</organism>
<gene>
    <name evidence="4" type="ORF">BIW11_07602</name>
</gene>
<dbReference type="PROSITE" id="PS00135">
    <property type="entry name" value="TRYPSIN_SER"/>
    <property type="match status" value="1"/>
</dbReference>
<evidence type="ECO:0000313" key="5">
    <source>
        <dbReference type="Proteomes" id="UP000192247"/>
    </source>
</evidence>
<keyword evidence="4" id="KW-0378">Hydrolase</keyword>
<dbReference type="InterPro" id="IPR051487">
    <property type="entry name" value="Ser/Thr_Proteases_Immune/Dev"/>
</dbReference>